<feature type="signal peptide" evidence="1">
    <location>
        <begin position="1"/>
        <end position="20"/>
    </location>
</feature>
<evidence type="ECO:0000313" key="4">
    <source>
        <dbReference type="Proteomes" id="UP000515971"/>
    </source>
</evidence>
<dbReference type="Gene3D" id="2.160.20.120">
    <property type="match status" value="1"/>
</dbReference>
<dbReference type="InterPro" id="IPR021255">
    <property type="entry name" value="DUF2807"/>
</dbReference>
<organism evidence="3 4">
    <name type="scientific">Sphingomonas lutea</name>
    <dbReference type="NCBI Taxonomy" id="1045317"/>
    <lineage>
        <taxon>Bacteria</taxon>
        <taxon>Pseudomonadati</taxon>
        <taxon>Pseudomonadota</taxon>
        <taxon>Alphaproteobacteria</taxon>
        <taxon>Sphingomonadales</taxon>
        <taxon>Sphingomonadaceae</taxon>
        <taxon>Sphingomonas</taxon>
    </lineage>
</organism>
<reference evidence="3 4" key="1">
    <citation type="submission" date="2020-08" db="EMBL/GenBank/DDBJ databases">
        <title>Genome sequence of Sphingomonas lutea KCTC 23642T.</title>
        <authorList>
            <person name="Hyun D.-W."/>
            <person name="Bae J.-W."/>
        </authorList>
    </citation>
    <scope>NUCLEOTIDE SEQUENCE [LARGE SCALE GENOMIC DNA]</scope>
    <source>
        <strain evidence="3 4">KCTC 23642</strain>
    </source>
</reference>
<dbReference type="Proteomes" id="UP000515971">
    <property type="component" value="Chromosome"/>
</dbReference>
<evidence type="ECO:0000256" key="1">
    <source>
        <dbReference type="SAM" id="SignalP"/>
    </source>
</evidence>
<dbReference type="RefSeq" id="WP_187538129.1">
    <property type="nucleotide sequence ID" value="NZ_BAABJT010000001.1"/>
</dbReference>
<feature type="chain" id="PRO_5028975338" evidence="1">
    <location>
        <begin position="21"/>
        <end position="234"/>
    </location>
</feature>
<protein>
    <submittedName>
        <fullName evidence="3">DUF2807 domain-containing protein</fullName>
    </submittedName>
</protein>
<evidence type="ECO:0000259" key="2">
    <source>
        <dbReference type="Pfam" id="PF10988"/>
    </source>
</evidence>
<feature type="domain" description="Putative auto-transporter adhesin head GIN" evidence="2">
    <location>
        <begin position="30"/>
        <end position="215"/>
    </location>
</feature>
<dbReference type="Pfam" id="PF10988">
    <property type="entry name" value="DUF2807"/>
    <property type="match status" value="1"/>
</dbReference>
<gene>
    <name evidence="3" type="ORF">H9L13_00640</name>
</gene>
<accession>A0A7G9SI37</accession>
<dbReference type="EMBL" id="CP060718">
    <property type="protein sequence ID" value="QNN67512.1"/>
    <property type="molecule type" value="Genomic_DNA"/>
</dbReference>
<evidence type="ECO:0000313" key="3">
    <source>
        <dbReference type="EMBL" id="QNN67512.1"/>
    </source>
</evidence>
<keyword evidence="1" id="KW-0732">Signal</keyword>
<dbReference type="AlphaFoldDB" id="A0A7G9SI37"/>
<keyword evidence="4" id="KW-1185">Reference proteome</keyword>
<sequence>MRFCLPALLIAAVLAPQAQAATRNFGLSGYDRIRVEGPFRVRLATGVAPYARAVGTADAVDRVAITVEGRTLVVRSSSAWGGSVSGGNFTPATIELGTHDLTSAWLNGAGTLKIDKVKGLSFDASVQGSGAMQIDRADVDQLKVAVSGTAAAIIAGKAARMTTTVRGISTLDSANLIVKDATVGAEGAATVKAHVTNAVKIDGSGPATISLSGNPACTAKLAGSASVSGCKETR</sequence>
<name>A0A7G9SI37_9SPHN</name>
<dbReference type="KEGG" id="slut:H9L13_00640"/>
<proteinExistence type="predicted"/>